<reference evidence="4" key="1">
    <citation type="submission" date="2022-10" db="EMBL/GenBank/DDBJ databases">
        <title>Catenovulum adriacola sp. nov. isolated in the Harbour of Susak.</title>
        <authorList>
            <person name="Schoch T."/>
            <person name="Reich S.J."/>
            <person name="Stoeferle S."/>
            <person name="Flaiz M."/>
            <person name="Kazda M."/>
            <person name="Riedel C.U."/>
            <person name="Duerre P."/>
        </authorList>
    </citation>
    <scope>NUCLEOTIDE SEQUENCE</scope>
    <source>
        <strain evidence="4">TS8</strain>
    </source>
</reference>
<dbReference type="RefSeq" id="WP_268074851.1">
    <property type="nucleotide sequence ID" value="NZ_CP109965.1"/>
</dbReference>
<sequence length="658" mass="73475">MSLIKQLWLAIIIIVLVSFCGSVLISILSAKQYFEQQLYLKNVDNVNALAMTLSQLDKDQTTIELLVAATFDTGHYQRIELVDPDNKSIVNLRYQPPSETPIDSGDENIDTTERAPSWFVNWIDFNIKPGVAQVSDGWSQYGTLYIESHSEYAIYSLWRSCIKLFLSFLLVALAAGFIGSKLLKHILKPLNNVVDHATALGNKQFIMSPVPSTPEFAVVVQAINTLSVRFKKTITQGNKRLEKMRFQMQHDSLTGLASRNYFMGALSALISDQNLYQGQSALFIIKLCNLDNLNRNLDRTDVDELICEISESLILLLEDLNGRYNDSHIARLNGSEFAILFTVAADISLIRKNLIEMHQKIAENYRQEVDVVIVHAGCYIQKQSSISAMLKQLDLMLKKVQDNQAIAGALVEQNEAHILKPEEWKNAINEALSNEAIEILSHPVMKQGDELSHMQSIVGLNINDEVHIGGYYLQWAQELGLLEKIDLLALTRTLNSIQPLVSDNISLLISKASMTDAVTRSRIIGLLNQHPDKVQHICIEVKESCAIESKAVFVEFCRAIKATGAKFGLRQVGANFSKVPKIHELGLDTIKVDCAYVHNIANNQSNQFYIRGLCALAHSIGIEVVADGISSPLDSELIFEMGCDAIVPNFQDNDLEML</sequence>
<dbReference type="Pfam" id="PF00990">
    <property type="entry name" value="GGDEF"/>
    <property type="match status" value="1"/>
</dbReference>
<evidence type="ECO:0000313" key="4">
    <source>
        <dbReference type="EMBL" id="WAJ70501.1"/>
    </source>
</evidence>
<dbReference type="InterPro" id="IPR050706">
    <property type="entry name" value="Cyclic-di-GMP_PDE-like"/>
</dbReference>
<dbReference type="InterPro" id="IPR001633">
    <property type="entry name" value="EAL_dom"/>
</dbReference>
<organism evidence="4 5">
    <name type="scientific">Catenovulum adriaticum</name>
    <dbReference type="NCBI Taxonomy" id="2984846"/>
    <lineage>
        <taxon>Bacteria</taxon>
        <taxon>Pseudomonadati</taxon>
        <taxon>Pseudomonadota</taxon>
        <taxon>Gammaproteobacteria</taxon>
        <taxon>Alteromonadales</taxon>
        <taxon>Alteromonadaceae</taxon>
        <taxon>Catenovulum</taxon>
    </lineage>
</organism>
<dbReference type="Pfam" id="PF00563">
    <property type="entry name" value="EAL"/>
    <property type="match status" value="1"/>
</dbReference>
<evidence type="ECO:0000313" key="5">
    <source>
        <dbReference type="Proteomes" id="UP001163726"/>
    </source>
</evidence>
<dbReference type="InterPro" id="IPR032244">
    <property type="entry name" value="LapD_MoxY_N"/>
</dbReference>
<feature type="domain" description="EAL" evidence="2">
    <location>
        <begin position="421"/>
        <end position="658"/>
    </location>
</feature>
<dbReference type="Gene3D" id="3.30.70.270">
    <property type="match status" value="1"/>
</dbReference>
<dbReference type="Gene3D" id="3.20.20.450">
    <property type="entry name" value="EAL domain"/>
    <property type="match status" value="1"/>
</dbReference>
<dbReference type="Pfam" id="PF16448">
    <property type="entry name" value="LapD_MoxY_N"/>
    <property type="match status" value="1"/>
</dbReference>
<dbReference type="PANTHER" id="PTHR33121">
    <property type="entry name" value="CYCLIC DI-GMP PHOSPHODIESTERASE PDEF"/>
    <property type="match status" value="1"/>
</dbReference>
<evidence type="ECO:0000259" key="3">
    <source>
        <dbReference type="PROSITE" id="PS50887"/>
    </source>
</evidence>
<evidence type="ECO:0000259" key="2">
    <source>
        <dbReference type="PROSITE" id="PS50883"/>
    </source>
</evidence>
<keyword evidence="1" id="KW-0812">Transmembrane</keyword>
<dbReference type="PROSITE" id="PS50887">
    <property type="entry name" value="GGDEF"/>
    <property type="match status" value="1"/>
</dbReference>
<feature type="transmembrane region" description="Helical" evidence="1">
    <location>
        <begin position="6"/>
        <end position="28"/>
    </location>
</feature>
<evidence type="ECO:0000256" key="1">
    <source>
        <dbReference type="SAM" id="Phobius"/>
    </source>
</evidence>
<dbReference type="InterPro" id="IPR042461">
    <property type="entry name" value="LapD_MoxY_peri_C"/>
</dbReference>
<dbReference type="PANTHER" id="PTHR33121:SF79">
    <property type="entry name" value="CYCLIC DI-GMP PHOSPHODIESTERASE PDED-RELATED"/>
    <property type="match status" value="1"/>
</dbReference>
<dbReference type="SUPFAM" id="SSF55073">
    <property type="entry name" value="Nucleotide cyclase"/>
    <property type="match status" value="1"/>
</dbReference>
<proteinExistence type="predicted"/>
<accession>A0ABY7APA9</accession>
<dbReference type="InterPro" id="IPR029787">
    <property type="entry name" value="Nucleotide_cyclase"/>
</dbReference>
<dbReference type="SUPFAM" id="SSF141868">
    <property type="entry name" value="EAL domain-like"/>
    <property type="match status" value="1"/>
</dbReference>
<keyword evidence="1" id="KW-1133">Transmembrane helix</keyword>
<dbReference type="InterPro" id="IPR043128">
    <property type="entry name" value="Rev_trsase/Diguanyl_cyclase"/>
</dbReference>
<dbReference type="EMBL" id="CP109965">
    <property type="protein sequence ID" value="WAJ70501.1"/>
    <property type="molecule type" value="Genomic_DNA"/>
</dbReference>
<dbReference type="PROSITE" id="PS50883">
    <property type="entry name" value="EAL"/>
    <property type="match status" value="1"/>
</dbReference>
<keyword evidence="1" id="KW-0472">Membrane</keyword>
<dbReference type="Gene3D" id="3.30.110.200">
    <property type="match status" value="1"/>
</dbReference>
<dbReference type="InterPro" id="IPR035919">
    <property type="entry name" value="EAL_sf"/>
</dbReference>
<dbReference type="CDD" id="cd01948">
    <property type="entry name" value="EAL"/>
    <property type="match status" value="1"/>
</dbReference>
<feature type="domain" description="GGDEF" evidence="3">
    <location>
        <begin position="278"/>
        <end position="413"/>
    </location>
</feature>
<dbReference type="SMART" id="SM00052">
    <property type="entry name" value="EAL"/>
    <property type="match status" value="1"/>
</dbReference>
<name>A0ABY7APA9_9ALTE</name>
<keyword evidence="5" id="KW-1185">Reference proteome</keyword>
<dbReference type="Gene3D" id="6.20.270.20">
    <property type="entry name" value="LapD/MoxY periplasmic domain"/>
    <property type="match status" value="1"/>
</dbReference>
<gene>
    <name evidence="4" type="ORF">OLW01_01390</name>
</gene>
<dbReference type="InterPro" id="IPR000160">
    <property type="entry name" value="GGDEF_dom"/>
</dbReference>
<dbReference type="SMART" id="SM00267">
    <property type="entry name" value="GGDEF"/>
    <property type="match status" value="1"/>
</dbReference>
<protein>
    <submittedName>
        <fullName evidence="4">EAL domain-containing protein</fullName>
    </submittedName>
</protein>
<dbReference type="Proteomes" id="UP001163726">
    <property type="component" value="Chromosome"/>
</dbReference>